<keyword evidence="4" id="KW-0812">Transmembrane</keyword>
<keyword evidence="7" id="KW-1185">Reference proteome</keyword>
<gene>
    <name evidence="6" type="ORF">GCM10017559_15560</name>
</gene>
<feature type="compositionally biased region" description="Low complexity" evidence="3">
    <location>
        <begin position="112"/>
        <end position="129"/>
    </location>
</feature>
<comment type="caution">
    <text evidence="6">The sequence shown here is derived from an EMBL/GenBank/DDBJ whole genome shotgun (WGS) entry which is preliminary data.</text>
</comment>
<dbReference type="Gene3D" id="1.10.10.1320">
    <property type="entry name" value="Anti-sigma factor, zinc-finger domain"/>
    <property type="match status" value="1"/>
</dbReference>
<feature type="compositionally biased region" description="Basic and acidic residues" evidence="3">
    <location>
        <begin position="131"/>
        <end position="141"/>
    </location>
</feature>
<keyword evidence="2" id="KW-0804">Transcription</keyword>
<evidence type="ECO:0000256" key="4">
    <source>
        <dbReference type="SAM" id="Phobius"/>
    </source>
</evidence>
<protein>
    <recommendedName>
        <fullName evidence="5">Putative zinc-finger domain-containing protein</fullName>
    </recommendedName>
</protein>
<sequence length="288" mass="29406">MSLGVYALGALEPDERTLVETHLAGCARCRAELEELTGVATFLGKVSQADVAQVASPPGAVLDRLLSAGARRRRTTRLMLSLAASVLVVGLGGGTLWTVSQSQQDVGTAVSAPQPAAGAETEAGQGADARSGGREQGETLRDPGSSQDDAQTKAAPSSPTSRRPLPSSSPSSTGARPSDPESQIMLAPSEVRAADRRGAVRAVATASVARGVTTVRVVLTGVADGTRCRLRVFGDGGLRQTAGVWTVGGAAQDASGAFVTTTTIPPERITSFEIATARGRVLITLPVP</sequence>
<name>A0ABN3XTS2_9ACTN</name>
<feature type="domain" description="Putative zinc-finger" evidence="5">
    <location>
        <begin position="3"/>
        <end position="30"/>
    </location>
</feature>
<evidence type="ECO:0000259" key="5">
    <source>
        <dbReference type="Pfam" id="PF13490"/>
    </source>
</evidence>
<dbReference type="Proteomes" id="UP001499930">
    <property type="component" value="Unassembled WGS sequence"/>
</dbReference>
<evidence type="ECO:0000256" key="2">
    <source>
        <dbReference type="ARBA" id="ARBA00023163"/>
    </source>
</evidence>
<dbReference type="Pfam" id="PF13490">
    <property type="entry name" value="zf-HC2"/>
    <property type="match status" value="1"/>
</dbReference>
<feature type="transmembrane region" description="Helical" evidence="4">
    <location>
        <begin position="78"/>
        <end position="99"/>
    </location>
</feature>
<feature type="region of interest" description="Disordered" evidence="3">
    <location>
        <begin position="108"/>
        <end position="183"/>
    </location>
</feature>
<dbReference type="EMBL" id="BAAAWD010000006">
    <property type="protein sequence ID" value="GAA2995973.1"/>
    <property type="molecule type" value="Genomic_DNA"/>
</dbReference>
<keyword evidence="4" id="KW-0472">Membrane</keyword>
<evidence type="ECO:0000313" key="6">
    <source>
        <dbReference type="EMBL" id="GAA2995973.1"/>
    </source>
</evidence>
<accession>A0ABN3XTS2</accession>
<evidence type="ECO:0000313" key="7">
    <source>
        <dbReference type="Proteomes" id="UP001499930"/>
    </source>
</evidence>
<reference evidence="6 7" key="1">
    <citation type="journal article" date="2019" name="Int. J. Syst. Evol. Microbiol.">
        <title>The Global Catalogue of Microorganisms (GCM) 10K type strain sequencing project: providing services to taxonomists for standard genome sequencing and annotation.</title>
        <authorList>
            <consortium name="The Broad Institute Genomics Platform"/>
            <consortium name="The Broad Institute Genome Sequencing Center for Infectious Disease"/>
            <person name="Wu L."/>
            <person name="Ma J."/>
        </authorList>
    </citation>
    <scope>NUCLEOTIDE SEQUENCE [LARGE SCALE GENOMIC DNA]</scope>
    <source>
        <strain evidence="6 7">JCM 3106</strain>
    </source>
</reference>
<dbReference type="InterPro" id="IPR027383">
    <property type="entry name" value="Znf_put"/>
</dbReference>
<organism evidence="6 7">
    <name type="scientific">Streptosporangium longisporum</name>
    <dbReference type="NCBI Taxonomy" id="46187"/>
    <lineage>
        <taxon>Bacteria</taxon>
        <taxon>Bacillati</taxon>
        <taxon>Actinomycetota</taxon>
        <taxon>Actinomycetes</taxon>
        <taxon>Streptosporangiales</taxon>
        <taxon>Streptosporangiaceae</taxon>
        <taxon>Streptosporangium</taxon>
    </lineage>
</organism>
<keyword evidence="1" id="KW-0805">Transcription regulation</keyword>
<keyword evidence="4" id="KW-1133">Transmembrane helix</keyword>
<evidence type="ECO:0000256" key="1">
    <source>
        <dbReference type="ARBA" id="ARBA00023015"/>
    </source>
</evidence>
<proteinExistence type="predicted"/>
<evidence type="ECO:0000256" key="3">
    <source>
        <dbReference type="SAM" id="MobiDB-lite"/>
    </source>
</evidence>
<feature type="compositionally biased region" description="Low complexity" evidence="3">
    <location>
        <begin position="154"/>
        <end position="177"/>
    </location>
</feature>
<dbReference type="InterPro" id="IPR041916">
    <property type="entry name" value="Anti_sigma_zinc_sf"/>
</dbReference>